<evidence type="ECO:0000256" key="2">
    <source>
        <dbReference type="ARBA" id="ARBA00022747"/>
    </source>
</evidence>
<reference evidence="5" key="1">
    <citation type="submission" date="2022-04" db="EMBL/GenBank/DDBJ databases">
        <authorList>
            <person name="Criscuolo A."/>
        </authorList>
    </citation>
    <scope>NUCLEOTIDE SEQUENCE</scope>
    <source>
        <strain evidence="5">CIP111895</strain>
    </source>
</reference>
<proteinExistence type="inferred from homology"/>
<comment type="similarity">
    <text evidence="1">Belongs to the type-I restriction system S methylase family.</text>
</comment>
<keyword evidence="3" id="KW-0238">DNA-binding</keyword>
<keyword evidence="6" id="KW-1185">Reference proteome</keyword>
<dbReference type="Proteomes" id="UP000838308">
    <property type="component" value="Unassembled WGS sequence"/>
</dbReference>
<dbReference type="CDD" id="cd17263">
    <property type="entry name" value="RMtype1_S_AbaB8300I-TRD1-CR1_like"/>
    <property type="match status" value="1"/>
</dbReference>
<dbReference type="EMBL" id="CALBWS010000040">
    <property type="protein sequence ID" value="CAH2717207.1"/>
    <property type="molecule type" value="Genomic_DNA"/>
</dbReference>
<comment type="caution">
    <text evidence="5">The sequence shown here is derived from an EMBL/GenBank/DDBJ whole genome shotgun (WGS) entry which is preliminary data.</text>
</comment>
<sequence length="373" mass="42943">MSNAIVSLVSVCDFQGGTQPPKSEWITKYKDGYIQMLQIRDFTQERNENEYVPLKSNLKTCEEDDILIARYGASIGKILTGRKGAYNVAIIKTIPDEQKITKRYLYYYLKSNIFQNFVKNVGTRAAQAGFNKQDLENLEIYLPSLVRQKQIVEILESAHFLIDSRKSQIEALSSLKRSVFFEMFGNPTINPMKWDIKLLGEIVDNENSKRVPIKDADRKKISGIYPYYGATGIVDFINDYKLNGEYLLISEDGKALESRNKPIAFLVSGKFWVNNHAHIISDNGKCDLRYLETYIDNISIKNYVTGIDQYKLNRANLDKIPVMCPPRVLQEGFRNIVKHIEEQLCTLETSLIEFEKIYNSFLQRAFTGELFND</sequence>
<dbReference type="CDD" id="cd17262">
    <property type="entry name" value="RMtype1_S_Aco12261I-TRD2-CR2"/>
    <property type="match status" value="1"/>
</dbReference>
<evidence type="ECO:0000313" key="6">
    <source>
        <dbReference type="Proteomes" id="UP000838308"/>
    </source>
</evidence>
<dbReference type="RefSeq" id="WP_248737429.1">
    <property type="nucleotide sequence ID" value="NZ_CALBWS010000040.1"/>
</dbReference>
<dbReference type="PANTHER" id="PTHR30408">
    <property type="entry name" value="TYPE-1 RESTRICTION ENZYME ECOKI SPECIFICITY PROTEIN"/>
    <property type="match status" value="1"/>
</dbReference>
<dbReference type="Pfam" id="PF01420">
    <property type="entry name" value="Methylase_S"/>
    <property type="match status" value="2"/>
</dbReference>
<dbReference type="InterPro" id="IPR044946">
    <property type="entry name" value="Restrct_endonuc_typeI_TRD_sf"/>
</dbReference>
<dbReference type="Gene3D" id="3.90.220.20">
    <property type="entry name" value="DNA methylase specificity domains"/>
    <property type="match status" value="2"/>
</dbReference>
<feature type="domain" description="Type I restriction modification DNA specificity" evidence="4">
    <location>
        <begin position="6"/>
        <end position="163"/>
    </location>
</feature>
<evidence type="ECO:0000313" key="5">
    <source>
        <dbReference type="EMBL" id="CAH2717207.1"/>
    </source>
</evidence>
<evidence type="ECO:0000256" key="3">
    <source>
        <dbReference type="ARBA" id="ARBA00023125"/>
    </source>
</evidence>
<keyword evidence="2" id="KW-0680">Restriction system</keyword>
<evidence type="ECO:0000256" key="1">
    <source>
        <dbReference type="ARBA" id="ARBA00010923"/>
    </source>
</evidence>
<gene>
    <name evidence="5" type="ORF">BACCIP111895_04397</name>
</gene>
<dbReference type="PANTHER" id="PTHR30408:SF12">
    <property type="entry name" value="TYPE I RESTRICTION ENZYME MJAVIII SPECIFICITY SUBUNIT"/>
    <property type="match status" value="1"/>
</dbReference>
<organism evidence="5 6">
    <name type="scientific">Neobacillus rhizosphaerae</name>
    <dbReference type="NCBI Taxonomy" id="2880965"/>
    <lineage>
        <taxon>Bacteria</taxon>
        <taxon>Bacillati</taxon>
        <taxon>Bacillota</taxon>
        <taxon>Bacilli</taxon>
        <taxon>Bacillales</taxon>
        <taxon>Bacillaceae</taxon>
        <taxon>Neobacillus</taxon>
    </lineage>
</organism>
<dbReference type="InterPro" id="IPR000055">
    <property type="entry name" value="Restrct_endonuc_typeI_TRD"/>
</dbReference>
<accession>A0ABN8KXK2</accession>
<dbReference type="InterPro" id="IPR052021">
    <property type="entry name" value="Type-I_RS_S_subunit"/>
</dbReference>
<name>A0ABN8KXK2_9BACI</name>
<evidence type="ECO:0000259" key="4">
    <source>
        <dbReference type="Pfam" id="PF01420"/>
    </source>
</evidence>
<feature type="domain" description="Type I restriction modification DNA specificity" evidence="4">
    <location>
        <begin position="192"/>
        <end position="331"/>
    </location>
</feature>
<protein>
    <recommendedName>
        <fullName evidence="4">Type I restriction modification DNA specificity domain-containing protein</fullName>
    </recommendedName>
</protein>
<dbReference type="SUPFAM" id="SSF116734">
    <property type="entry name" value="DNA methylase specificity domain"/>
    <property type="match status" value="2"/>
</dbReference>